<dbReference type="RefSeq" id="WP_014260746.1">
    <property type="nucleotide sequence ID" value="NC_016629.1"/>
</dbReference>
<evidence type="ECO:0000256" key="8">
    <source>
        <dbReference type="ARBA" id="ARBA00048968"/>
    </source>
</evidence>
<sequence length="254" mass="28209">MRTFPSVRHLSFAFPDLPQIGCVFGTRMGGGSAAPFDRANISLEVGDRPERVLANRKSMQLGLGFVHWQELRQVHGDEMIFDPDPADIRDMPALEGDGLATSIPGQALVIKTADCQPVLLAHRSGAFVAALHVGWRGNVAGFPTSGVRRFCAHYGLDPADVFAVRGPSLGPGASQFVNFEQEFGEEFRDYYNPQSQKMNLWQLTRDQLVAAGISARNIFSLDMCTCALTDFFFSYRRERPTGRQASLIWIKWKP</sequence>
<comment type="catalytic activity">
    <reaction evidence="9">
        <text>S-methyl-5'-thioadenosine + phosphate = 5-(methylsulfanyl)-alpha-D-ribose 1-phosphate + adenine</text>
        <dbReference type="Rhea" id="RHEA:11852"/>
        <dbReference type="ChEBI" id="CHEBI:16708"/>
        <dbReference type="ChEBI" id="CHEBI:17509"/>
        <dbReference type="ChEBI" id="CHEBI:43474"/>
        <dbReference type="ChEBI" id="CHEBI:58533"/>
        <dbReference type="EC" id="2.4.2.28"/>
    </reaction>
    <physiologicalReaction direction="left-to-right" evidence="9">
        <dbReference type="Rhea" id="RHEA:11853"/>
    </physiologicalReaction>
</comment>
<dbReference type="EMBL" id="CP003221">
    <property type="protein sequence ID" value="EGJ51067.1"/>
    <property type="molecule type" value="Genomic_DNA"/>
</dbReference>
<dbReference type="PANTHER" id="PTHR30616">
    <property type="entry name" value="UNCHARACTERIZED PROTEIN YFIH"/>
    <property type="match status" value="1"/>
</dbReference>
<evidence type="ECO:0000313" key="11">
    <source>
        <dbReference type="Proteomes" id="UP000007844"/>
    </source>
</evidence>
<evidence type="ECO:0000256" key="5">
    <source>
        <dbReference type="ARBA" id="ARBA00022801"/>
    </source>
</evidence>
<dbReference type="eggNOG" id="COG1496">
    <property type="taxonomic scope" value="Bacteria"/>
</dbReference>
<dbReference type="PANTHER" id="PTHR30616:SF2">
    <property type="entry name" value="PURINE NUCLEOSIDE PHOSPHORYLASE LACC1"/>
    <property type="match status" value="1"/>
</dbReference>
<dbReference type="AlphaFoldDB" id="F3Z0Y9"/>
<gene>
    <name evidence="10" type="ORF">Desaf_2752</name>
</gene>
<evidence type="ECO:0000256" key="1">
    <source>
        <dbReference type="ARBA" id="ARBA00000553"/>
    </source>
</evidence>
<dbReference type="KEGG" id="daf:Desaf_2752"/>
<dbReference type="InterPro" id="IPR011324">
    <property type="entry name" value="Cytotoxic_necrot_fac-like_cat"/>
</dbReference>
<dbReference type="Proteomes" id="UP000007844">
    <property type="component" value="Chromosome"/>
</dbReference>
<protein>
    <submittedName>
        <fullName evidence="10">Multi-copper polyphenol oxidoreductase, laccase</fullName>
    </submittedName>
</protein>
<comment type="catalytic activity">
    <reaction evidence="8">
        <text>adenosine + phosphate = alpha-D-ribose 1-phosphate + adenine</text>
        <dbReference type="Rhea" id="RHEA:27642"/>
        <dbReference type="ChEBI" id="CHEBI:16335"/>
        <dbReference type="ChEBI" id="CHEBI:16708"/>
        <dbReference type="ChEBI" id="CHEBI:43474"/>
        <dbReference type="ChEBI" id="CHEBI:57720"/>
        <dbReference type="EC" id="2.4.2.1"/>
    </reaction>
    <physiologicalReaction direction="left-to-right" evidence="8">
        <dbReference type="Rhea" id="RHEA:27643"/>
    </physiologicalReaction>
</comment>
<dbReference type="SUPFAM" id="SSF64438">
    <property type="entry name" value="CNF1/YfiH-like putative cysteine hydrolases"/>
    <property type="match status" value="1"/>
</dbReference>
<evidence type="ECO:0000256" key="7">
    <source>
        <dbReference type="ARBA" id="ARBA00047989"/>
    </source>
</evidence>
<evidence type="ECO:0000256" key="3">
    <source>
        <dbReference type="ARBA" id="ARBA00022679"/>
    </source>
</evidence>
<keyword evidence="4" id="KW-0479">Metal-binding</keyword>
<dbReference type="InterPro" id="IPR038371">
    <property type="entry name" value="Cu_polyphenol_OxRdtase_sf"/>
</dbReference>
<accession>F3Z0Y9</accession>
<dbReference type="Gene3D" id="3.60.140.10">
    <property type="entry name" value="CNF1/YfiH-like putative cysteine hydrolases"/>
    <property type="match status" value="1"/>
</dbReference>
<reference evidence="10 11" key="1">
    <citation type="journal article" date="2011" name="J. Bacteriol.">
        <title>Genome sequence of the mercury-methylating and pleomorphic Desulfovibrio africanus Strain Walvis Bay.</title>
        <authorList>
            <person name="Brown S.D."/>
            <person name="Wall J.D."/>
            <person name="Kucken A.M."/>
            <person name="Gilmour C.C."/>
            <person name="Podar M."/>
            <person name="Brandt C.C."/>
            <person name="Teshima H."/>
            <person name="Detter J.C."/>
            <person name="Han C.S."/>
            <person name="Land M.L."/>
            <person name="Lucas S."/>
            <person name="Han J."/>
            <person name="Pennacchio L."/>
            <person name="Nolan M."/>
            <person name="Pitluck S."/>
            <person name="Woyke T."/>
            <person name="Goodwin L."/>
            <person name="Palumbo A.V."/>
            <person name="Elias D.A."/>
        </authorList>
    </citation>
    <scope>NUCLEOTIDE SEQUENCE [LARGE SCALE GENOMIC DNA]</scope>
    <source>
        <strain evidence="10 11">Walvis Bay</strain>
    </source>
</reference>
<dbReference type="InterPro" id="IPR003730">
    <property type="entry name" value="Cu_polyphenol_OxRdtase"/>
</dbReference>
<dbReference type="Pfam" id="PF02578">
    <property type="entry name" value="Cu-oxidase_4"/>
    <property type="match status" value="1"/>
</dbReference>
<comment type="similarity">
    <text evidence="2">Belongs to the purine nucleoside phosphorylase YfiH/LACC1 family.</text>
</comment>
<keyword evidence="6" id="KW-0862">Zinc</keyword>
<keyword evidence="3" id="KW-0808">Transferase</keyword>
<dbReference type="GO" id="GO:0016787">
    <property type="term" value="F:hydrolase activity"/>
    <property type="evidence" value="ECO:0007669"/>
    <property type="project" value="UniProtKB-KW"/>
</dbReference>
<keyword evidence="11" id="KW-1185">Reference proteome</keyword>
<dbReference type="GO" id="GO:0017061">
    <property type="term" value="F:S-methyl-5-thioadenosine phosphorylase activity"/>
    <property type="evidence" value="ECO:0007669"/>
    <property type="project" value="UniProtKB-EC"/>
</dbReference>
<evidence type="ECO:0000256" key="4">
    <source>
        <dbReference type="ARBA" id="ARBA00022723"/>
    </source>
</evidence>
<evidence type="ECO:0000256" key="9">
    <source>
        <dbReference type="ARBA" id="ARBA00049893"/>
    </source>
</evidence>
<dbReference type="GO" id="GO:0005507">
    <property type="term" value="F:copper ion binding"/>
    <property type="evidence" value="ECO:0007669"/>
    <property type="project" value="TreeGrafter"/>
</dbReference>
<name>F3Z0Y9_DESAF</name>
<evidence type="ECO:0000256" key="2">
    <source>
        <dbReference type="ARBA" id="ARBA00007353"/>
    </source>
</evidence>
<dbReference type="HOGENOM" id="CLU_065784_0_0_7"/>
<dbReference type="STRING" id="690850.Desaf_2752"/>
<evidence type="ECO:0000313" key="10">
    <source>
        <dbReference type="EMBL" id="EGJ51067.1"/>
    </source>
</evidence>
<organism evidence="10 11">
    <name type="scientific">Desulfocurvibacter africanus subsp. africanus str. Walvis Bay</name>
    <dbReference type="NCBI Taxonomy" id="690850"/>
    <lineage>
        <taxon>Bacteria</taxon>
        <taxon>Pseudomonadati</taxon>
        <taxon>Thermodesulfobacteriota</taxon>
        <taxon>Desulfovibrionia</taxon>
        <taxon>Desulfovibrionales</taxon>
        <taxon>Desulfovibrionaceae</taxon>
        <taxon>Desulfocurvibacter</taxon>
    </lineage>
</organism>
<evidence type="ECO:0000256" key="6">
    <source>
        <dbReference type="ARBA" id="ARBA00022833"/>
    </source>
</evidence>
<comment type="catalytic activity">
    <reaction evidence="1">
        <text>inosine + phosphate = alpha-D-ribose 1-phosphate + hypoxanthine</text>
        <dbReference type="Rhea" id="RHEA:27646"/>
        <dbReference type="ChEBI" id="CHEBI:17368"/>
        <dbReference type="ChEBI" id="CHEBI:17596"/>
        <dbReference type="ChEBI" id="CHEBI:43474"/>
        <dbReference type="ChEBI" id="CHEBI:57720"/>
        <dbReference type="EC" id="2.4.2.1"/>
    </reaction>
    <physiologicalReaction direction="left-to-right" evidence="1">
        <dbReference type="Rhea" id="RHEA:27647"/>
    </physiologicalReaction>
</comment>
<comment type="catalytic activity">
    <reaction evidence="7">
        <text>adenosine + H2O + H(+) = inosine + NH4(+)</text>
        <dbReference type="Rhea" id="RHEA:24408"/>
        <dbReference type="ChEBI" id="CHEBI:15377"/>
        <dbReference type="ChEBI" id="CHEBI:15378"/>
        <dbReference type="ChEBI" id="CHEBI:16335"/>
        <dbReference type="ChEBI" id="CHEBI:17596"/>
        <dbReference type="ChEBI" id="CHEBI:28938"/>
        <dbReference type="EC" id="3.5.4.4"/>
    </reaction>
    <physiologicalReaction direction="left-to-right" evidence="7">
        <dbReference type="Rhea" id="RHEA:24409"/>
    </physiologicalReaction>
</comment>
<keyword evidence="5" id="KW-0378">Hydrolase</keyword>
<dbReference type="CDD" id="cd16833">
    <property type="entry name" value="YfiH"/>
    <property type="match status" value="1"/>
</dbReference>
<proteinExistence type="inferred from homology"/>